<organism evidence="1 2">
    <name type="scientific">Phocaeicola coprophilus</name>
    <dbReference type="NCBI Taxonomy" id="387090"/>
    <lineage>
        <taxon>Bacteria</taxon>
        <taxon>Pseudomonadati</taxon>
        <taxon>Bacteroidota</taxon>
        <taxon>Bacteroidia</taxon>
        <taxon>Bacteroidales</taxon>
        <taxon>Bacteroidaceae</taxon>
        <taxon>Phocaeicola</taxon>
    </lineage>
</organism>
<name>A0A413T508_9BACT</name>
<comment type="caution">
    <text evidence="1">The sequence shown here is derived from an EMBL/GenBank/DDBJ whole genome shotgun (WGS) entry which is preliminary data.</text>
</comment>
<dbReference type="SUPFAM" id="SSF49879">
    <property type="entry name" value="SMAD/FHA domain"/>
    <property type="match status" value="1"/>
</dbReference>
<dbReference type="InterPro" id="IPR008984">
    <property type="entry name" value="SMAD_FHA_dom_sf"/>
</dbReference>
<gene>
    <name evidence="1" type="ORF">DW921_00290</name>
</gene>
<evidence type="ECO:0000313" key="2">
    <source>
        <dbReference type="Proteomes" id="UP000283855"/>
    </source>
</evidence>
<dbReference type="AlphaFoldDB" id="A0A413T508"/>
<dbReference type="EMBL" id="QSFT01000001">
    <property type="protein sequence ID" value="RHA78939.1"/>
    <property type="molecule type" value="Genomic_DNA"/>
</dbReference>
<dbReference type="PROSITE" id="PS50006">
    <property type="entry name" value="FHA_DOMAIN"/>
    <property type="match status" value="1"/>
</dbReference>
<protein>
    <submittedName>
        <fullName evidence="1">FHA domain-containing protein</fullName>
    </submittedName>
</protein>
<dbReference type="Gene3D" id="2.60.200.20">
    <property type="match status" value="1"/>
</dbReference>
<dbReference type="CDD" id="cd00060">
    <property type="entry name" value="FHA"/>
    <property type="match status" value="1"/>
</dbReference>
<accession>A0A413T508</accession>
<proteinExistence type="predicted"/>
<dbReference type="Pfam" id="PF00498">
    <property type="entry name" value="FHA"/>
    <property type="match status" value="1"/>
</dbReference>
<dbReference type="GeneID" id="78404503"/>
<dbReference type="Proteomes" id="UP000283855">
    <property type="component" value="Unassembled WGS sequence"/>
</dbReference>
<dbReference type="RefSeq" id="WP_008142360.1">
    <property type="nucleotide sequence ID" value="NZ_CABJGD010000001.1"/>
</dbReference>
<sequence>MKRVRCPKCDNYIQFDETKYQEGQSLVFICDNCKKQFGIRIGKSKLNAGSRREEVIDEKEGTENWGNVVVIENVFAFKQVFPLHEGDNVIGRRSKGTEADIPIESNDPSMDRRHCILNVKRDKQGQIVYTLRDNNSITGTFLMNELLGPKERVRIEEGNIFTLGATTLILRGANSNDTSCED</sequence>
<evidence type="ECO:0000313" key="1">
    <source>
        <dbReference type="EMBL" id="RHA78939.1"/>
    </source>
</evidence>
<reference evidence="1 2" key="1">
    <citation type="submission" date="2018-08" db="EMBL/GenBank/DDBJ databases">
        <title>A genome reference for cultivated species of the human gut microbiota.</title>
        <authorList>
            <person name="Zou Y."/>
            <person name="Xue W."/>
            <person name="Luo G."/>
        </authorList>
    </citation>
    <scope>NUCLEOTIDE SEQUENCE [LARGE SCALE GENOMIC DNA]</scope>
    <source>
        <strain evidence="1 2">AM42-38</strain>
    </source>
</reference>
<dbReference type="InterPro" id="IPR000253">
    <property type="entry name" value="FHA_dom"/>
</dbReference>